<reference evidence="3 4" key="1">
    <citation type="submission" date="2015-01" db="EMBL/GenBank/DDBJ databases">
        <title>Genome Assembly of Bacillus badius MTCC 1458.</title>
        <authorList>
            <person name="Verma A."/>
            <person name="Khatri I."/>
            <person name="Mual P."/>
            <person name="Subramanian S."/>
            <person name="Krishnamurthi S."/>
        </authorList>
    </citation>
    <scope>NUCLEOTIDE SEQUENCE [LARGE SCALE GENOMIC DNA]</scope>
    <source>
        <strain evidence="3 4">MTCC 1458</strain>
    </source>
</reference>
<gene>
    <name evidence="3" type="ORF">SD77_3402</name>
</gene>
<comment type="caution">
    <text evidence="3">The sequence shown here is derived from an EMBL/GenBank/DDBJ whole genome shotgun (WGS) entry which is preliminary data.</text>
</comment>
<organism evidence="3 4">
    <name type="scientific">Bacillus badius</name>
    <dbReference type="NCBI Taxonomy" id="1455"/>
    <lineage>
        <taxon>Bacteria</taxon>
        <taxon>Bacillati</taxon>
        <taxon>Bacillota</taxon>
        <taxon>Bacilli</taxon>
        <taxon>Bacillales</taxon>
        <taxon>Bacillaceae</taxon>
        <taxon>Pseudobacillus</taxon>
    </lineage>
</organism>
<dbReference type="SUPFAM" id="SSF51735">
    <property type="entry name" value="NAD(P)-binding Rossmann-fold domains"/>
    <property type="match status" value="1"/>
</dbReference>
<dbReference type="InterPro" id="IPR036291">
    <property type="entry name" value="NAD(P)-bd_dom_sf"/>
</dbReference>
<dbReference type="RefSeq" id="WP_041094388.1">
    <property type="nucleotide sequence ID" value="NZ_JARTHD010000018.1"/>
</dbReference>
<dbReference type="InterPro" id="IPR016040">
    <property type="entry name" value="NAD(P)-bd_dom"/>
</dbReference>
<evidence type="ECO:0000313" key="3">
    <source>
        <dbReference type="EMBL" id="KIL79536.1"/>
    </source>
</evidence>
<evidence type="ECO:0000259" key="2">
    <source>
        <dbReference type="Pfam" id="PF13460"/>
    </source>
</evidence>
<keyword evidence="4" id="KW-1185">Reference proteome</keyword>
<name>A0ABR5AXQ8_BACBA</name>
<dbReference type="EMBL" id="JXLP01000003">
    <property type="protein sequence ID" value="KIL79536.1"/>
    <property type="molecule type" value="Genomic_DNA"/>
</dbReference>
<dbReference type="Pfam" id="PF13460">
    <property type="entry name" value="NAD_binding_10"/>
    <property type="match status" value="1"/>
</dbReference>
<accession>A0ABR5AXQ8</accession>
<proteinExistence type="predicted"/>
<evidence type="ECO:0000256" key="1">
    <source>
        <dbReference type="SAM" id="MobiDB-lite"/>
    </source>
</evidence>
<feature type="domain" description="NAD(P)-binding" evidence="2">
    <location>
        <begin position="7"/>
        <end position="185"/>
    </location>
</feature>
<dbReference type="PANTHER" id="PTHR15020">
    <property type="entry name" value="FLAVIN REDUCTASE-RELATED"/>
    <property type="match status" value="1"/>
</dbReference>
<dbReference type="Gene3D" id="3.40.50.720">
    <property type="entry name" value="NAD(P)-binding Rossmann-like Domain"/>
    <property type="match status" value="1"/>
</dbReference>
<sequence>MKVIVIGAGSQVGQFVIKYLQEAGHESVAIVNEKNKAPDMKKLGAQKAEANGRRDFTSAFSAGDAVIFLSDSSPNVGEGKTILVDHRAVIDAVQAAKSRGIRRFVMMSAVRAGESLEDRSEMTGAKDMPDELIQEEAMNYTVIRPARMTDKPGKGTVTMKDSPMNNNDTIPREDVAAVLVAILEKEAVFNRILDVSSGPMPIDDAIQALN</sequence>
<evidence type="ECO:0000313" key="4">
    <source>
        <dbReference type="Proteomes" id="UP000031982"/>
    </source>
</evidence>
<protein>
    <submittedName>
        <fullName evidence="3">Oxidoreductase ylbE</fullName>
    </submittedName>
</protein>
<feature type="region of interest" description="Disordered" evidence="1">
    <location>
        <begin position="147"/>
        <end position="169"/>
    </location>
</feature>
<dbReference type="PANTHER" id="PTHR15020:SF50">
    <property type="entry name" value="UPF0659 PROTEIN YMR090W"/>
    <property type="match status" value="1"/>
</dbReference>
<dbReference type="Proteomes" id="UP000031982">
    <property type="component" value="Unassembled WGS sequence"/>
</dbReference>